<dbReference type="EMBL" id="NIOJ01000022">
    <property type="protein sequence ID" value="PNT99020.1"/>
    <property type="molecule type" value="Genomic_DNA"/>
</dbReference>
<dbReference type="OrthoDB" id="9764467at2"/>
<accession>A0A2K2FE83</accession>
<keyword evidence="2" id="KW-0812">Transmembrane</keyword>
<dbReference type="Pfam" id="PF13476">
    <property type="entry name" value="AAA_23"/>
    <property type="match status" value="1"/>
</dbReference>
<dbReference type="Gene3D" id="3.40.50.300">
    <property type="entry name" value="P-loop containing nucleotide triphosphate hydrolases"/>
    <property type="match status" value="2"/>
</dbReference>
<proteinExistence type="predicted"/>
<feature type="domain" description="Rad50/SbcC-type AAA" evidence="3">
    <location>
        <begin position="6"/>
        <end position="277"/>
    </location>
</feature>
<feature type="transmembrane region" description="Helical" evidence="2">
    <location>
        <begin position="403"/>
        <end position="420"/>
    </location>
</feature>
<sequence length="861" mass="97409">MRIENLEVKGFGRLADLNLELGKGLNIIFGKNESGKTSLQWFIKGMFFGLKGGRSSKDGMLPPLKRYKPWSARDFGGSLLYRLDNGELFRIERNFHTNTARVFDAYFNDITDSFEQSREKGAHFAEKHLGVSELCFDKTVFVRQMESRIGDDGVGELVNRLINVGQTGFEDMSLNRAKEALKEALKIHVGTGKTTTRPLDKVNARLEELEALKQDIAKKRESLFQVEAELKGLQEKKAMLEARREELSMRKEAAKISEVLIKNRKIKEELDGILESIEADEAALRCAEAKLDEAEKDREQFISFCAFSIDDSDRVSLEYVKLSSLMEDGRRIEREAAEKRNHLYNIELQLEKLKAFNYMDEKVERDAVELSRDIENLKKEINSGRQDVVEEKISTMQRKRRRYAYMTAAAAAVTVIMAVAGVMGSYAGYAAAAAAFVSALIFSVKRYKVAAMLNAAQKEKRLLISDIKAFKDQLIKKQMVLEEMYKSVGADGLEEFLVLKEKYNSLVRQVEAINSDIERLERDLENNEAKAKALKGTIAAALHKAGIIDNAEAEISEDMIKSFKHGVRSCRELDMNIAYAKQRISDLKESVQKYCKNAASISGMTCSSKKELEEIAESIREKIAFLEEQLKGICKAKEMSEANGILPAEEIYEAEIEEVDEEIKEALLKIRERETLLKSAGDDDELQRIIEEADALYEKKSELEDINTSLNTALEVLIEAGEELQRDFMPYINLKMSSAIDRISQGRYRDLRADSNLMLKVIAPETGEIVAAPALSGGTVDQMYLSLRVAMADLIGSTGEKLPFIMDEILAQYDDERTRETLEFLHQLSEERQIILFTCKGREVDIAREVCGKDINVVRLI</sequence>
<keyword evidence="1" id="KW-0175">Coiled coil</keyword>
<dbReference type="SUPFAM" id="SSF52540">
    <property type="entry name" value="P-loop containing nucleoside triphosphate hydrolases"/>
    <property type="match status" value="1"/>
</dbReference>
<protein>
    <recommendedName>
        <fullName evidence="3">Rad50/SbcC-type AAA domain-containing protein</fullName>
    </recommendedName>
</protein>
<reference evidence="5" key="1">
    <citation type="submission" date="2017-06" db="EMBL/GenBank/DDBJ databases">
        <title>Investigating the central metabolism of Clostridium thermosuccinogenes.</title>
        <authorList>
            <person name="Koendjbiharie J.G."/>
            <person name="Van Kranenburg R."/>
            <person name="Vriesendorp B."/>
        </authorList>
    </citation>
    <scope>NUCLEOTIDE SEQUENCE [LARGE SCALE GENOMIC DNA]</scope>
    <source>
        <strain evidence="5">DSM 5806</strain>
    </source>
</reference>
<evidence type="ECO:0000256" key="1">
    <source>
        <dbReference type="SAM" id="Coils"/>
    </source>
</evidence>
<dbReference type="PANTHER" id="PTHR41259:SF1">
    <property type="entry name" value="DOUBLE-STRAND BREAK REPAIR RAD50 ATPASE, PUTATIVE-RELATED"/>
    <property type="match status" value="1"/>
</dbReference>
<organism evidence="4 5">
    <name type="scientific">Clostridium thermosuccinogenes</name>
    <dbReference type="NCBI Taxonomy" id="84032"/>
    <lineage>
        <taxon>Bacteria</taxon>
        <taxon>Bacillati</taxon>
        <taxon>Bacillota</taxon>
        <taxon>Clostridia</taxon>
        <taxon>Eubacteriales</taxon>
        <taxon>Clostridiaceae</taxon>
        <taxon>Clostridium</taxon>
    </lineage>
</organism>
<comment type="caution">
    <text evidence="4">The sequence shown here is derived from an EMBL/GenBank/DDBJ whole genome shotgun (WGS) entry which is preliminary data.</text>
</comment>
<feature type="coiled-coil region" evidence="1">
    <location>
        <begin position="609"/>
        <end position="706"/>
    </location>
</feature>
<dbReference type="KEGG" id="cthd:CDO33_19570"/>
<feature type="coiled-coil region" evidence="1">
    <location>
        <begin position="199"/>
        <end position="297"/>
    </location>
</feature>
<feature type="transmembrane region" description="Helical" evidence="2">
    <location>
        <begin position="426"/>
        <end position="444"/>
    </location>
</feature>
<evidence type="ECO:0000259" key="3">
    <source>
        <dbReference type="Pfam" id="PF13476"/>
    </source>
</evidence>
<feature type="coiled-coil region" evidence="1">
    <location>
        <begin position="360"/>
        <end position="387"/>
    </location>
</feature>
<keyword evidence="2" id="KW-0472">Membrane</keyword>
<evidence type="ECO:0000313" key="5">
    <source>
        <dbReference type="Proteomes" id="UP000236151"/>
    </source>
</evidence>
<dbReference type="PANTHER" id="PTHR41259">
    <property type="entry name" value="DOUBLE-STRAND BREAK REPAIR RAD50 ATPASE, PUTATIVE-RELATED"/>
    <property type="match status" value="1"/>
</dbReference>
<feature type="coiled-coil region" evidence="1">
    <location>
        <begin position="503"/>
        <end position="537"/>
    </location>
</feature>
<keyword evidence="2" id="KW-1133">Transmembrane helix</keyword>
<evidence type="ECO:0000313" key="4">
    <source>
        <dbReference type="EMBL" id="PNT99020.1"/>
    </source>
</evidence>
<dbReference type="RefSeq" id="WP_103081554.1">
    <property type="nucleotide sequence ID" value="NZ_CP021850.1"/>
</dbReference>
<name>A0A2K2FE83_9CLOT</name>
<gene>
    <name evidence="4" type="ORF">CDQ84_09765</name>
</gene>
<dbReference type="InterPro" id="IPR027417">
    <property type="entry name" value="P-loop_NTPase"/>
</dbReference>
<dbReference type="Proteomes" id="UP000236151">
    <property type="component" value="Unassembled WGS sequence"/>
</dbReference>
<dbReference type="GO" id="GO:0006302">
    <property type="term" value="P:double-strand break repair"/>
    <property type="evidence" value="ECO:0007669"/>
    <property type="project" value="InterPro"/>
</dbReference>
<dbReference type="GO" id="GO:0016887">
    <property type="term" value="F:ATP hydrolysis activity"/>
    <property type="evidence" value="ECO:0007669"/>
    <property type="project" value="InterPro"/>
</dbReference>
<dbReference type="AlphaFoldDB" id="A0A2K2FE83"/>
<keyword evidence="5" id="KW-1185">Reference proteome</keyword>
<evidence type="ECO:0000256" key="2">
    <source>
        <dbReference type="SAM" id="Phobius"/>
    </source>
</evidence>
<dbReference type="InterPro" id="IPR038729">
    <property type="entry name" value="Rad50/SbcC_AAA"/>
</dbReference>